<comment type="caution">
    <text evidence="1">The sequence shown here is derived from an EMBL/GenBank/DDBJ whole genome shotgun (WGS) entry which is preliminary data.</text>
</comment>
<name>A0AAD6VIH8_9AGAR</name>
<sequence length="263" mass="29016">MANPPFAFIYPPRQLLNSTGWDNVCWVHQILVRVRIAIQGVPENKFLEHMPVFSDKSNRDVHKRMLTPVSSAIDGFCLLNVRGLRRKADYLSQCRKVNACGGGAVGLQARESGIYSLKLVDAILLHRLVVSTSRAADGGELEGPRKQHSVLRAARCRNAACVCARAGLRHPYGPYPRAASSHGRVRAAPVRLRRPRRWSMPTAADGAASRGGHRKVRLSSVKNEGFSACNLGPWFGQNVGYGLLICVVFVFEPLKGHFLYGFC</sequence>
<accession>A0AAD6VIH8</accession>
<keyword evidence="2" id="KW-1185">Reference proteome</keyword>
<dbReference type="EMBL" id="JARJCW010000020">
    <property type="protein sequence ID" value="KAJ7213975.1"/>
    <property type="molecule type" value="Genomic_DNA"/>
</dbReference>
<evidence type="ECO:0000313" key="1">
    <source>
        <dbReference type="EMBL" id="KAJ7213975.1"/>
    </source>
</evidence>
<dbReference type="AlphaFoldDB" id="A0AAD6VIH8"/>
<evidence type="ECO:0000313" key="2">
    <source>
        <dbReference type="Proteomes" id="UP001219525"/>
    </source>
</evidence>
<gene>
    <name evidence="1" type="ORF">GGX14DRAFT_392748</name>
</gene>
<organism evidence="1 2">
    <name type="scientific">Mycena pura</name>
    <dbReference type="NCBI Taxonomy" id="153505"/>
    <lineage>
        <taxon>Eukaryota</taxon>
        <taxon>Fungi</taxon>
        <taxon>Dikarya</taxon>
        <taxon>Basidiomycota</taxon>
        <taxon>Agaricomycotina</taxon>
        <taxon>Agaricomycetes</taxon>
        <taxon>Agaricomycetidae</taxon>
        <taxon>Agaricales</taxon>
        <taxon>Marasmiineae</taxon>
        <taxon>Mycenaceae</taxon>
        <taxon>Mycena</taxon>
    </lineage>
</organism>
<protein>
    <submittedName>
        <fullName evidence="1">Uncharacterized protein</fullName>
    </submittedName>
</protein>
<reference evidence="1" key="1">
    <citation type="submission" date="2023-03" db="EMBL/GenBank/DDBJ databases">
        <title>Massive genome expansion in bonnet fungi (Mycena s.s.) driven by repeated elements and novel gene families across ecological guilds.</title>
        <authorList>
            <consortium name="Lawrence Berkeley National Laboratory"/>
            <person name="Harder C.B."/>
            <person name="Miyauchi S."/>
            <person name="Viragh M."/>
            <person name="Kuo A."/>
            <person name="Thoen E."/>
            <person name="Andreopoulos B."/>
            <person name="Lu D."/>
            <person name="Skrede I."/>
            <person name="Drula E."/>
            <person name="Henrissat B."/>
            <person name="Morin E."/>
            <person name="Kohler A."/>
            <person name="Barry K."/>
            <person name="LaButti K."/>
            <person name="Morin E."/>
            <person name="Salamov A."/>
            <person name="Lipzen A."/>
            <person name="Mereny Z."/>
            <person name="Hegedus B."/>
            <person name="Baldrian P."/>
            <person name="Stursova M."/>
            <person name="Weitz H."/>
            <person name="Taylor A."/>
            <person name="Grigoriev I.V."/>
            <person name="Nagy L.G."/>
            <person name="Martin F."/>
            <person name="Kauserud H."/>
        </authorList>
    </citation>
    <scope>NUCLEOTIDE SEQUENCE</scope>
    <source>
        <strain evidence="1">9144</strain>
    </source>
</reference>
<proteinExistence type="predicted"/>
<dbReference type="Proteomes" id="UP001219525">
    <property type="component" value="Unassembled WGS sequence"/>
</dbReference>